<evidence type="ECO:0000313" key="1">
    <source>
        <dbReference type="EMBL" id="KJH49842.1"/>
    </source>
</evidence>
<reference evidence="2" key="2">
    <citation type="journal article" date="2016" name="Sci. Rep.">
        <title>Dictyocaulus viviparus genome, variome and transcriptome elucidate lungworm biology and support future intervention.</title>
        <authorList>
            <person name="McNulty S.N."/>
            <person name="Strube C."/>
            <person name="Rosa B.A."/>
            <person name="Martin J.C."/>
            <person name="Tyagi R."/>
            <person name="Choi Y.J."/>
            <person name="Wang Q."/>
            <person name="Hallsworth Pepin K."/>
            <person name="Zhang X."/>
            <person name="Ozersky P."/>
            <person name="Wilson R.K."/>
            <person name="Sternberg P.W."/>
            <person name="Gasser R.B."/>
            <person name="Mitreva M."/>
        </authorList>
    </citation>
    <scope>NUCLEOTIDE SEQUENCE [LARGE SCALE GENOMIC DNA]</scope>
    <source>
        <strain evidence="2">HannoverDv2000</strain>
    </source>
</reference>
<keyword evidence="2" id="KW-1185">Reference proteome</keyword>
<evidence type="ECO:0000313" key="2">
    <source>
        <dbReference type="Proteomes" id="UP000053766"/>
    </source>
</evidence>
<reference evidence="1 2" key="1">
    <citation type="submission" date="2013-11" db="EMBL/GenBank/DDBJ databases">
        <title>Draft genome of the bovine lungworm Dictyocaulus viviparus.</title>
        <authorList>
            <person name="Mitreva M."/>
        </authorList>
    </citation>
    <scope>NUCLEOTIDE SEQUENCE [LARGE SCALE GENOMIC DNA]</scope>
    <source>
        <strain evidence="1 2">HannoverDv2000</strain>
    </source>
</reference>
<organism evidence="1 2">
    <name type="scientific">Dictyocaulus viviparus</name>
    <name type="common">Bovine lungworm</name>
    <dbReference type="NCBI Taxonomy" id="29172"/>
    <lineage>
        <taxon>Eukaryota</taxon>
        <taxon>Metazoa</taxon>
        <taxon>Ecdysozoa</taxon>
        <taxon>Nematoda</taxon>
        <taxon>Chromadorea</taxon>
        <taxon>Rhabditida</taxon>
        <taxon>Rhabditina</taxon>
        <taxon>Rhabditomorpha</taxon>
        <taxon>Strongyloidea</taxon>
        <taxon>Metastrongylidae</taxon>
        <taxon>Dictyocaulus</taxon>
    </lineage>
</organism>
<gene>
    <name evidence="1" type="ORF">DICVIV_04026</name>
</gene>
<dbReference type="AlphaFoldDB" id="A0A0D8Y120"/>
<accession>A0A0D8Y120</accession>
<sequence>MRIDCLNTTRSCSSKLSILKVTTSTMMFERHISGHSLERYCTR</sequence>
<dbReference type="Proteomes" id="UP000053766">
    <property type="component" value="Unassembled WGS sequence"/>
</dbReference>
<dbReference type="EMBL" id="KN716222">
    <property type="protein sequence ID" value="KJH49842.1"/>
    <property type="molecule type" value="Genomic_DNA"/>
</dbReference>
<protein>
    <submittedName>
        <fullName evidence="1">Uncharacterized protein</fullName>
    </submittedName>
</protein>
<proteinExistence type="predicted"/>
<name>A0A0D8Y120_DICVI</name>